<accession>A0A830RA43</accession>
<dbReference type="Gene3D" id="2.60.40.3350">
    <property type="match status" value="1"/>
</dbReference>
<sequence>MAKWNVILSTTEPYNYVGMIQVRQGNKAL</sequence>
<evidence type="ECO:0000313" key="1">
    <source>
        <dbReference type="EMBL" id="BCT02933.1"/>
    </source>
</evidence>
<name>A0A830RA43_9CAUD</name>
<reference evidence="1" key="1">
    <citation type="submission" date="2021-02" db="EMBL/GenBank/DDBJ databases">
        <title>Analysis of enterococcal bacteriophages from clinical samples.</title>
        <authorList>
            <person name="Fard R.M.N."/>
            <person name="Elahi Y."/>
        </authorList>
    </citation>
    <scope>NUCLEOTIDE SEQUENCE</scope>
    <source>
        <strain evidence="1">Entfac.YE</strain>
    </source>
</reference>
<organism evidence="1">
    <name type="scientific">Enterococcus phage Entfac.YE1</name>
    <dbReference type="NCBI Taxonomy" id="2803888"/>
    <lineage>
        <taxon>Viruses</taxon>
        <taxon>Duplodnaviria</taxon>
        <taxon>Heunggongvirae</taxon>
        <taxon>Uroviricota</taxon>
        <taxon>Caudoviricetes</taxon>
    </lineage>
</organism>
<protein>
    <submittedName>
        <fullName evidence="1">Phage baseplate upper protein</fullName>
    </submittedName>
</protein>
<proteinExistence type="predicted"/>
<dbReference type="EMBL" id="LC606217">
    <property type="protein sequence ID" value="BCT02933.1"/>
    <property type="molecule type" value="Genomic_DNA"/>
</dbReference>